<keyword evidence="2" id="KW-1133">Transmembrane helix</keyword>
<name>A0A560BP58_AZOBR</name>
<dbReference type="AlphaFoldDB" id="A0A560BP58"/>
<evidence type="ECO:0000256" key="1">
    <source>
        <dbReference type="SAM" id="MobiDB-lite"/>
    </source>
</evidence>
<feature type="region of interest" description="Disordered" evidence="1">
    <location>
        <begin position="192"/>
        <end position="221"/>
    </location>
</feature>
<organism evidence="3 4">
    <name type="scientific">Azospirillum brasilense</name>
    <dbReference type="NCBI Taxonomy" id="192"/>
    <lineage>
        <taxon>Bacteria</taxon>
        <taxon>Pseudomonadati</taxon>
        <taxon>Pseudomonadota</taxon>
        <taxon>Alphaproteobacteria</taxon>
        <taxon>Rhodospirillales</taxon>
        <taxon>Azospirillaceae</taxon>
        <taxon>Azospirillum</taxon>
    </lineage>
</organism>
<dbReference type="EMBL" id="VITF01000001">
    <property type="protein sequence ID" value="TWA74407.1"/>
    <property type="molecule type" value="Genomic_DNA"/>
</dbReference>
<comment type="caution">
    <text evidence="3">The sequence shown here is derived from an EMBL/GenBank/DDBJ whole genome shotgun (WGS) entry which is preliminary data.</text>
</comment>
<reference evidence="3 4" key="1">
    <citation type="submission" date="2019-06" db="EMBL/GenBank/DDBJ databases">
        <title>Genomic Encyclopedia of Type Strains, Phase IV (KMG-V): Genome sequencing to study the core and pangenomes of soil and plant-associated prokaryotes.</title>
        <authorList>
            <person name="Whitman W."/>
        </authorList>
    </citation>
    <scope>NUCLEOTIDE SEQUENCE [LARGE SCALE GENOMIC DNA]</scope>
    <source>
        <strain evidence="3 4">BR 11796</strain>
    </source>
</reference>
<protein>
    <submittedName>
        <fullName evidence="3">Uncharacterized protein</fullName>
    </submittedName>
</protein>
<feature type="transmembrane region" description="Helical" evidence="2">
    <location>
        <begin position="142"/>
        <end position="162"/>
    </location>
</feature>
<evidence type="ECO:0000256" key="2">
    <source>
        <dbReference type="SAM" id="Phobius"/>
    </source>
</evidence>
<keyword evidence="2" id="KW-0812">Transmembrane</keyword>
<keyword evidence="2" id="KW-0472">Membrane</keyword>
<feature type="transmembrane region" description="Helical" evidence="2">
    <location>
        <begin position="37"/>
        <end position="62"/>
    </location>
</feature>
<evidence type="ECO:0000313" key="3">
    <source>
        <dbReference type="EMBL" id="TWA74407.1"/>
    </source>
</evidence>
<feature type="transmembrane region" description="Helical" evidence="2">
    <location>
        <begin position="101"/>
        <end position="122"/>
    </location>
</feature>
<gene>
    <name evidence="3" type="ORF">FBZ82_101422</name>
</gene>
<dbReference type="Proteomes" id="UP000316083">
    <property type="component" value="Unassembled WGS sequence"/>
</dbReference>
<dbReference type="RefSeq" id="WP_145672164.1">
    <property type="nucleotide sequence ID" value="NZ_VITF01000001.1"/>
</dbReference>
<accession>A0A560BP58</accession>
<feature type="transmembrane region" description="Helical" evidence="2">
    <location>
        <begin position="12"/>
        <end position="31"/>
    </location>
</feature>
<proteinExistence type="predicted"/>
<evidence type="ECO:0000313" key="4">
    <source>
        <dbReference type="Proteomes" id="UP000316083"/>
    </source>
</evidence>
<sequence length="221" mass="23228">MEEQWLLKAKFVAFNLTISAFVFVLYAQGWLDRVLTGHIAVATAIIGIVFVVGLVMSAYRVWKIGGELDKAKLGGGRLMKVESERALEIRLFSRISHLQHIANALGMLGLIGTAWGFSLFAANITPDMVGNAASAGAMVTTLASGLGVAIYATMLGGALCLWTTCNLQLLRGATASLCALIMDEAHARSRIAPQAGSRSGTPDFAAPQEAPYGALGGEATS</sequence>